<dbReference type="GO" id="GO:0005737">
    <property type="term" value="C:cytoplasm"/>
    <property type="evidence" value="ECO:0007669"/>
    <property type="project" value="TreeGrafter"/>
</dbReference>
<proteinExistence type="inferred from homology"/>
<dbReference type="Gene3D" id="1.10.10.820">
    <property type="match status" value="1"/>
</dbReference>
<evidence type="ECO:0000256" key="9">
    <source>
        <dbReference type="PROSITE-ProRule" id="PRU00782"/>
    </source>
</evidence>
<dbReference type="PANTHER" id="PTHR13140">
    <property type="entry name" value="MYOSIN"/>
    <property type="match status" value="1"/>
</dbReference>
<dbReference type="GeneID" id="20525555"/>
<dbReference type="Gene3D" id="1.20.120.720">
    <property type="entry name" value="Myosin VI head, motor domain, U50 subdomain"/>
    <property type="match status" value="1"/>
</dbReference>
<dbReference type="FunFam" id="1.20.58.530:FF:000007">
    <property type="entry name" value="Myosin IE"/>
    <property type="match status" value="1"/>
</dbReference>
<evidence type="ECO:0000259" key="12">
    <source>
        <dbReference type="PROSITE" id="PS51456"/>
    </source>
</evidence>
<dbReference type="InterPro" id="IPR036961">
    <property type="entry name" value="Kinesin_motor_dom_sf"/>
</dbReference>
<keyword evidence="3 9" id="KW-0547">Nucleotide-binding</keyword>
<dbReference type="GO" id="GO:0000146">
    <property type="term" value="F:microfilament motor activity"/>
    <property type="evidence" value="ECO:0007669"/>
    <property type="project" value="TreeGrafter"/>
</dbReference>
<evidence type="ECO:0000256" key="1">
    <source>
        <dbReference type="ARBA" id="ARBA00008314"/>
    </source>
</evidence>
<feature type="domain" description="TH1" evidence="13">
    <location>
        <begin position="726"/>
        <end position="915"/>
    </location>
</feature>
<keyword evidence="4 9" id="KW-0067">ATP-binding</keyword>
<dbReference type="FunFam" id="1.10.10.820:FF:000001">
    <property type="entry name" value="Myosin heavy chain"/>
    <property type="match status" value="1"/>
</dbReference>
<evidence type="ECO:0000256" key="10">
    <source>
        <dbReference type="SAM" id="MobiDB-lite"/>
    </source>
</evidence>
<evidence type="ECO:0000313" key="15">
    <source>
        <dbReference type="Proteomes" id="UP000030693"/>
    </source>
</evidence>
<dbReference type="PRINTS" id="PR00452">
    <property type="entry name" value="SH3DOMAIN"/>
</dbReference>
<dbReference type="PROSITE" id="PS51456">
    <property type="entry name" value="MYOSIN_MOTOR"/>
    <property type="match status" value="1"/>
</dbReference>
<dbReference type="FunFam" id="3.40.850.10:FF:000101">
    <property type="entry name" value="Slow myosin heavy chain 2"/>
    <property type="match status" value="1"/>
</dbReference>
<accession>A0A058ZG03</accession>
<dbReference type="eggNOG" id="KOG0162">
    <property type="taxonomic scope" value="Eukaryota"/>
</dbReference>
<dbReference type="GO" id="GO:0051015">
    <property type="term" value="F:actin filament binding"/>
    <property type="evidence" value="ECO:0007669"/>
    <property type="project" value="TreeGrafter"/>
</dbReference>
<dbReference type="RefSeq" id="XP_009492990.1">
    <property type="nucleotide sequence ID" value="XM_009494715.1"/>
</dbReference>
<evidence type="ECO:0000256" key="5">
    <source>
        <dbReference type="ARBA" id="ARBA00023123"/>
    </source>
</evidence>
<dbReference type="SMART" id="SM00326">
    <property type="entry name" value="SH3"/>
    <property type="match status" value="1"/>
</dbReference>
<protein>
    <submittedName>
        <fullName evidence="14">Myosin I</fullName>
    </submittedName>
</protein>
<evidence type="ECO:0000256" key="8">
    <source>
        <dbReference type="PROSITE-ProRule" id="PRU00192"/>
    </source>
</evidence>
<dbReference type="STRING" id="691883.A0A058ZG03"/>
<dbReference type="SUPFAM" id="SSF52540">
    <property type="entry name" value="P-loop containing nucleoside triphosphate hydrolases"/>
    <property type="match status" value="1"/>
</dbReference>
<evidence type="ECO:0000259" key="11">
    <source>
        <dbReference type="PROSITE" id="PS50002"/>
    </source>
</evidence>
<name>A0A058ZG03_FONAL</name>
<feature type="compositionally biased region" description="Low complexity" evidence="10">
    <location>
        <begin position="1032"/>
        <end position="1047"/>
    </location>
</feature>
<feature type="region of interest" description="Disordered" evidence="10">
    <location>
        <begin position="911"/>
        <end position="1057"/>
    </location>
</feature>
<dbReference type="PRINTS" id="PR00193">
    <property type="entry name" value="MYOSINHEAVY"/>
</dbReference>
<dbReference type="Pfam" id="PF06017">
    <property type="entry name" value="Myosin_TH1"/>
    <property type="match status" value="1"/>
</dbReference>
<dbReference type="GO" id="GO:0006897">
    <property type="term" value="P:endocytosis"/>
    <property type="evidence" value="ECO:0007669"/>
    <property type="project" value="TreeGrafter"/>
</dbReference>
<evidence type="ECO:0000256" key="3">
    <source>
        <dbReference type="ARBA" id="ARBA00022741"/>
    </source>
</evidence>
<dbReference type="GO" id="GO:0005886">
    <property type="term" value="C:plasma membrane"/>
    <property type="evidence" value="ECO:0007669"/>
    <property type="project" value="TreeGrafter"/>
</dbReference>
<feature type="binding site" evidence="9">
    <location>
        <begin position="108"/>
        <end position="115"/>
    </location>
    <ligand>
        <name>ATP</name>
        <dbReference type="ChEBI" id="CHEBI:30616"/>
    </ligand>
</feature>
<dbReference type="EMBL" id="KB932201">
    <property type="protein sequence ID" value="KCV73289.1"/>
    <property type="molecule type" value="Genomic_DNA"/>
</dbReference>
<dbReference type="AlphaFoldDB" id="A0A058ZG03"/>
<dbReference type="SMART" id="SM00242">
    <property type="entry name" value="MYSc"/>
    <property type="match status" value="1"/>
</dbReference>
<evidence type="ECO:0000256" key="4">
    <source>
        <dbReference type="ARBA" id="ARBA00022840"/>
    </source>
</evidence>
<dbReference type="Pfam" id="PF00018">
    <property type="entry name" value="SH3_1"/>
    <property type="match status" value="1"/>
</dbReference>
<feature type="domain" description="Myosin motor" evidence="12">
    <location>
        <begin position="15"/>
        <end position="688"/>
    </location>
</feature>
<evidence type="ECO:0000313" key="14">
    <source>
        <dbReference type="EMBL" id="KCV73289.1"/>
    </source>
</evidence>
<keyword evidence="7 9" id="KW-0009">Actin-binding</keyword>
<evidence type="ECO:0000256" key="6">
    <source>
        <dbReference type="ARBA" id="ARBA00023175"/>
    </source>
</evidence>
<feature type="region of interest" description="Actin-binding" evidence="9">
    <location>
        <begin position="564"/>
        <end position="586"/>
    </location>
</feature>
<dbReference type="PROSITE" id="PS50002">
    <property type="entry name" value="SH3"/>
    <property type="match status" value="1"/>
</dbReference>
<dbReference type="GO" id="GO:0007015">
    <property type="term" value="P:actin filament organization"/>
    <property type="evidence" value="ECO:0007669"/>
    <property type="project" value="TreeGrafter"/>
</dbReference>
<reference evidence="14" key="1">
    <citation type="submission" date="2013-04" db="EMBL/GenBank/DDBJ databases">
        <title>The Genome Sequence of Fonticula alba ATCC 38817.</title>
        <authorList>
            <consortium name="The Broad Institute Genomics Platform"/>
            <person name="Russ C."/>
            <person name="Cuomo C."/>
            <person name="Burger G."/>
            <person name="Gray M.W."/>
            <person name="Holland P.W.H."/>
            <person name="King N."/>
            <person name="Lang F.B.F."/>
            <person name="Roger A.J."/>
            <person name="Ruiz-Trillo I."/>
            <person name="Brown M."/>
            <person name="Walker B."/>
            <person name="Young S."/>
            <person name="Zeng Q."/>
            <person name="Gargeya S."/>
            <person name="Fitzgerald M."/>
            <person name="Haas B."/>
            <person name="Abouelleil A."/>
            <person name="Allen A.W."/>
            <person name="Alvarado L."/>
            <person name="Arachchi H.M."/>
            <person name="Berlin A.M."/>
            <person name="Chapman S.B."/>
            <person name="Gainer-Dewar J."/>
            <person name="Goldberg J."/>
            <person name="Griggs A."/>
            <person name="Gujja S."/>
            <person name="Hansen M."/>
            <person name="Howarth C."/>
            <person name="Imamovic A."/>
            <person name="Ireland A."/>
            <person name="Larimer J."/>
            <person name="McCowan C."/>
            <person name="Murphy C."/>
            <person name="Pearson M."/>
            <person name="Poon T.W."/>
            <person name="Priest M."/>
            <person name="Roberts A."/>
            <person name="Saif S."/>
            <person name="Shea T."/>
            <person name="Sisk P."/>
            <person name="Sykes S."/>
            <person name="Wortman J."/>
            <person name="Nusbaum C."/>
            <person name="Birren B."/>
        </authorList>
    </citation>
    <scope>NUCLEOTIDE SEQUENCE [LARGE SCALE GENOMIC DNA]</scope>
    <source>
        <strain evidence="14">ATCC 38817</strain>
    </source>
</reference>
<dbReference type="InterPro" id="IPR027417">
    <property type="entry name" value="P-loop_NTPase"/>
</dbReference>
<dbReference type="InterPro" id="IPR036072">
    <property type="entry name" value="MYSc_Myo1"/>
</dbReference>
<keyword evidence="5 9" id="KW-0518">Myosin</keyword>
<dbReference type="Pfam" id="PF00063">
    <property type="entry name" value="Myosin_head"/>
    <property type="match status" value="1"/>
</dbReference>
<dbReference type="GO" id="GO:0005524">
    <property type="term" value="F:ATP binding"/>
    <property type="evidence" value="ECO:0007669"/>
    <property type="project" value="UniProtKB-UniRule"/>
</dbReference>
<feature type="compositionally biased region" description="Gly residues" evidence="10">
    <location>
        <begin position="993"/>
        <end position="1008"/>
    </location>
</feature>
<dbReference type="SUPFAM" id="SSF50044">
    <property type="entry name" value="SH3-domain"/>
    <property type="match status" value="1"/>
</dbReference>
<dbReference type="OrthoDB" id="6108017at2759"/>
<sequence>MFKRHEWDSKAGKQSGLEDMVLLTKIAEDAICDNLKKRFNDDLIYTYIGPILIVVNPFKYLPYYSENEMEMYQNCTPHEVPPHIWAITDHMYREMLIEGEDQCVIISGESGAGKTVAAKHIIQYIAGVAPKAPGLEKIKDIIIESNPLLESFGNAKTLRNNNSSRFGKYFQIEFSRGGIPDGGKISNFLLEKSRVTYQQKGERNFHIFYQLVLGASPAEKESLGLVNCQYFHYLNMSGTFDADGQDDEKDFKETRNAMTVCGISPSDQEAMLRLVAGILHMGNIQFMEDGTNSRVSKPEALEFPAYLLGIDAHALNLKLTSRQMITRAPGGRTSIYEVPLNVDQANFTRDALVKSIYTRMFDWIVYAVNAQLRKEGESMCLGVLDIYGFEIFDRNGFEQFCINYVNEKLQQIFIELTLRAEQDEYAREGIQWTPIDFFNNKIVCELIEEKRPVGIMAVLDDVCAQMHAQTDGADVTFINKASSLINNKHFIGLSNAFTVRHYAGNVTYDANGFCESNRDTLFQDLIVLMQSTNVPFLRNLFPEDTTVDDRKRPTTASLKIRNQANELVDTLMRCTPHYVRCIKPNETKRPRDWENDRVLHQVRYLNLKENIRIRRAGYAFRQPFDKFVRRFAILTPETFPEWRSGTAQQGCLHIMKACDVDPTQYQMGNSKIFIKSPESLFMLEELRNRKYHGYALKIQRAYRRWKAAKYFVELKQRSQDIMYGQKERKRISLRREFIGDYIGFIENPALRVLLPKRERVIFADNVTKYERRFKPQQRVLLMTDRVIYLIALEVMKDGPQKGQAVHVVRRTMPLDKIEAVSVSTLADDVVVFHIPGEYDNVFETVFKTELISLMVEKAKDHFGKTLNVRFSDAITYTVKKVGFSGAGTRVIKFQHDSTVKIPTMNKNGIMLVPPGMPKDSKNIQPAGRASAPRAAASGGAPRFGGPPPASGGFGGPPPASGGFGGPPPAAAGGFGGPPPAAAGGFGGPPPASGGFGAPPGAGGGGAPRFGGAPPASGGFGAPPGAGGGAPRFGGAPPASGSGASGKRPAPPPASKPKLPQCRALYDYAACEADELSLSVGDVVSITAKDDGGWWTGTCNGRKGLFPSNYVEMI</sequence>
<dbReference type="Gene3D" id="3.40.850.10">
    <property type="entry name" value="Kinesin motor domain"/>
    <property type="match status" value="1"/>
</dbReference>
<dbReference type="InterPro" id="IPR001609">
    <property type="entry name" value="Myosin_head_motor_dom-like"/>
</dbReference>
<keyword evidence="2 8" id="KW-0728">SH3 domain</keyword>
<comment type="similarity">
    <text evidence="1 9">Belongs to the TRAFAC class myosin-kinesin ATPase superfamily. Myosin family.</text>
</comment>
<evidence type="ECO:0000256" key="7">
    <source>
        <dbReference type="ARBA" id="ARBA00023203"/>
    </source>
</evidence>
<dbReference type="Gene3D" id="1.20.58.530">
    <property type="match status" value="1"/>
</dbReference>
<dbReference type="PROSITE" id="PS51757">
    <property type="entry name" value="TH1"/>
    <property type="match status" value="1"/>
</dbReference>
<feature type="compositionally biased region" description="Gly residues" evidence="10">
    <location>
        <begin position="1017"/>
        <end position="1031"/>
    </location>
</feature>
<dbReference type="Gene3D" id="1.20.5.4820">
    <property type="match status" value="1"/>
</dbReference>
<organism evidence="14">
    <name type="scientific">Fonticula alba</name>
    <name type="common">Slime mold</name>
    <dbReference type="NCBI Taxonomy" id="691883"/>
    <lineage>
        <taxon>Eukaryota</taxon>
        <taxon>Rotosphaerida</taxon>
        <taxon>Fonticulaceae</taxon>
        <taxon>Fonticula</taxon>
    </lineage>
</organism>
<evidence type="ECO:0000259" key="13">
    <source>
        <dbReference type="PROSITE" id="PS51757"/>
    </source>
</evidence>
<dbReference type="Gene3D" id="2.30.30.40">
    <property type="entry name" value="SH3 Domains"/>
    <property type="match status" value="1"/>
</dbReference>
<keyword evidence="6 9" id="KW-0505">Motor protein</keyword>
<dbReference type="PANTHER" id="PTHR13140:SF729">
    <property type="entry name" value="UNCONVENTIONAL MYOSIN-IE"/>
    <property type="match status" value="1"/>
</dbReference>
<dbReference type="InterPro" id="IPR010926">
    <property type="entry name" value="Myosin_TH1"/>
</dbReference>
<keyword evidence="15" id="KW-1185">Reference proteome</keyword>
<dbReference type="CDD" id="cd01378">
    <property type="entry name" value="MYSc_Myo1"/>
    <property type="match status" value="1"/>
</dbReference>
<dbReference type="FunFam" id="2.30.30.40:FF:000072">
    <property type="entry name" value="Unconventional Myosin IB"/>
    <property type="match status" value="1"/>
</dbReference>
<feature type="compositionally biased region" description="Low complexity" evidence="10">
    <location>
        <begin position="925"/>
        <end position="940"/>
    </location>
</feature>
<dbReference type="Proteomes" id="UP000030693">
    <property type="component" value="Unassembled WGS sequence"/>
</dbReference>
<dbReference type="InterPro" id="IPR001452">
    <property type="entry name" value="SH3_domain"/>
</dbReference>
<feature type="domain" description="SH3" evidence="11">
    <location>
        <begin position="1056"/>
        <end position="1113"/>
    </location>
</feature>
<feature type="compositionally biased region" description="Pro residues" evidence="10">
    <location>
        <begin position="944"/>
        <end position="969"/>
    </location>
</feature>
<gene>
    <name evidence="14" type="ORF">H696_00830</name>
</gene>
<dbReference type="OMA" id="PPEEYQM"/>
<dbReference type="GO" id="GO:0016459">
    <property type="term" value="C:myosin complex"/>
    <property type="evidence" value="ECO:0007669"/>
    <property type="project" value="UniProtKB-KW"/>
</dbReference>
<evidence type="ECO:0000256" key="2">
    <source>
        <dbReference type="ARBA" id="ARBA00022443"/>
    </source>
</evidence>
<dbReference type="InterPro" id="IPR036028">
    <property type="entry name" value="SH3-like_dom_sf"/>
</dbReference>